<keyword evidence="2" id="KW-0645">Protease</keyword>
<feature type="domain" description="Peptidase S49" evidence="6">
    <location>
        <begin position="495"/>
        <end position="637"/>
    </location>
</feature>
<feature type="region of interest" description="Disordered" evidence="5">
    <location>
        <begin position="1"/>
        <end position="22"/>
    </location>
</feature>
<feature type="domain" description="Peptidase S49" evidence="6">
    <location>
        <begin position="219"/>
        <end position="339"/>
    </location>
</feature>
<proteinExistence type="inferred from homology"/>
<dbReference type="Pfam" id="PF01343">
    <property type="entry name" value="Peptidase_S49"/>
    <property type="match status" value="2"/>
</dbReference>
<dbReference type="EMBL" id="JABMIG020000008">
    <property type="protein sequence ID" value="KAL3804397.1"/>
    <property type="molecule type" value="Genomic_DNA"/>
</dbReference>
<dbReference type="GO" id="GO:0008236">
    <property type="term" value="F:serine-type peptidase activity"/>
    <property type="evidence" value="ECO:0007669"/>
    <property type="project" value="UniProtKB-KW"/>
</dbReference>
<dbReference type="InterPro" id="IPR047272">
    <property type="entry name" value="S49_SppA_C"/>
</dbReference>
<protein>
    <recommendedName>
        <fullName evidence="6">Peptidase S49 domain-containing protein</fullName>
    </recommendedName>
</protein>
<keyword evidence="8" id="KW-1185">Reference proteome</keyword>
<evidence type="ECO:0000256" key="1">
    <source>
        <dbReference type="ARBA" id="ARBA00008683"/>
    </source>
</evidence>
<keyword evidence="4" id="KW-0720">Serine protease</keyword>
<evidence type="ECO:0000256" key="3">
    <source>
        <dbReference type="ARBA" id="ARBA00022801"/>
    </source>
</evidence>
<dbReference type="InterPro" id="IPR002142">
    <property type="entry name" value="Peptidase_S49"/>
</dbReference>
<dbReference type="Proteomes" id="UP001516023">
    <property type="component" value="Unassembled WGS sequence"/>
</dbReference>
<dbReference type="AlphaFoldDB" id="A0ABD3QW11"/>
<dbReference type="SUPFAM" id="SSF52096">
    <property type="entry name" value="ClpP/crotonase"/>
    <property type="match status" value="1"/>
</dbReference>
<comment type="caution">
    <text evidence="7">The sequence shown here is derived from an EMBL/GenBank/DDBJ whole genome shotgun (WGS) entry which is preliminary data.</text>
</comment>
<dbReference type="Gene3D" id="3.90.226.10">
    <property type="entry name" value="2-enoyl-CoA Hydratase, Chain A, domain 1"/>
    <property type="match status" value="3"/>
</dbReference>
<accession>A0ABD3QW11</accession>
<name>A0ABD3QW11_9STRA</name>
<keyword evidence="3" id="KW-0378">Hydrolase</keyword>
<evidence type="ECO:0000256" key="2">
    <source>
        <dbReference type="ARBA" id="ARBA00022670"/>
    </source>
</evidence>
<gene>
    <name evidence="7" type="ORF">HJC23_011325</name>
</gene>
<reference evidence="7 8" key="1">
    <citation type="journal article" date="2020" name="G3 (Bethesda)">
        <title>Improved Reference Genome for Cyclotella cryptica CCMP332, a Model for Cell Wall Morphogenesis, Salinity Adaptation, and Lipid Production in Diatoms (Bacillariophyta).</title>
        <authorList>
            <person name="Roberts W.R."/>
            <person name="Downey K.M."/>
            <person name="Ruck E.C."/>
            <person name="Traller J.C."/>
            <person name="Alverson A.J."/>
        </authorList>
    </citation>
    <scope>NUCLEOTIDE SEQUENCE [LARGE SCALE GENOMIC DNA]</scope>
    <source>
        <strain evidence="7 8">CCMP332</strain>
    </source>
</reference>
<dbReference type="GO" id="GO:0006508">
    <property type="term" value="P:proteolysis"/>
    <property type="evidence" value="ECO:0007669"/>
    <property type="project" value="UniProtKB-KW"/>
</dbReference>
<evidence type="ECO:0000256" key="5">
    <source>
        <dbReference type="SAM" id="MobiDB-lite"/>
    </source>
</evidence>
<evidence type="ECO:0000313" key="7">
    <source>
        <dbReference type="EMBL" id="KAL3804397.1"/>
    </source>
</evidence>
<evidence type="ECO:0000256" key="4">
    <source>
        <dbReference type="ARBA" id="ARBA00022825"/>
    </source>
</evidence>
<dbReference type="InterPro" id="IPR004635">
    <property type="entry name" value="Pept_S49_SppA"/>
</dbReference>
<evidence type="ECO:0000259" key="6">
    <source>
        <dbReference type="Pfam" id="PF01343"/>
    </source>
</evidence>
<dbReference type="CDD" id="cd07023">
    <property type="entry name" value="S49_Sppa_N_C"/>
    <property type="match status" value="1"/>
</dbReference>
<dbReference type="InterPro" id="IPR029045">
    <property type="entry name" value="ClpP/crotonase-like_dom_sf"/>
</dbReference>
<dbReference type="PANTHER" id="PTHR33209:SF1">
    <property type="entry name" value="PEPTIDASE S49 DOMAIN-CONTAINING PROTEIN"/>
    <property type="match status" value="1"/>
</dbReference>
<dbReference type="PANTHER" id="PTHR33209">
    <property type="entry name" value="PROTEASE 4"/>
    <property type="match status" value="1"/>
</dbReference>
<organism evidence="7 8">
    <name type="scientific">Cyclotella cryptica</name>
    <dbReference type="NCBI Taxonomy" id="29204"/>
    <lineage>
        <taxon>Eukaryota</taxon>
        <taxon>Sar</taxon>
        <taxon>Stramenopiles</taxon>
        <taxon>Ochrophyta</taxon>
        <taxon>Bacillariophyta</taxon>
        <taxon>Coscinodiscophyceae</taxon>
        <taxon>Thalassiosirophycidae</taxon>
        <taxon>Stephanodiscales</taxon>
        <taxon>Stephanodiscaceae</taxon>
        <taxon>Cyclotella</taxon>
    </lineage>
</organism>
<comment type="similarity">
    <text evidence="1">Belongs to the peptidase S49 family.</text>
</comment>
<sequence length="727" mass="80544">MQHDAPQGNATSPSKTRKVSHVSPVSRGMLVLGGKIKNFAGGSFRISCKAVGLVAAVNVAWYYYDRWSVNEFFGENFTPTTDEDGKVTRKPLKKVLLLPLDCLKVVEKRKTGNFDMSSLLQQRNKQPTIVLETKELVDIIQKAAADPNISALYADFGEGMRYPLEYAHIEEIRNALRIFNESHRVHRSPNIDHNPVFALPRNGNPKVSFAFGHSFGWREYFLASAFSNIHLQPRGHLALGGTTVSNIFLRDMLVKYGIKAHVFKHGDFKTAPNAFTERGYSRTHLENVQSTTASLNNTIRTCIQNSRALKFDDVMWKSIFDYGSLTASNAKEIGLVDSTPAIGPMSFMIEASKNAKAKSKMEDKFGVDMCPTNFNATETVSVVEYKQMLDKKTRLDRTQLTINNYMNRLSELSTATSLLLSGLGIRPSKSLPNQKIAVVSVDGNITSSLSFRIVQSLRQIRNDKEVKCLVLRVNSGGGSVVSSEAILEELNTLDVPVICSMGNYAASGGYYIASNSKRVFAQPTTLTGSIGVFLVKFDASEWAKSYGIRSDYYPHGSQGAVHLPLTPLTQRMRDNLERLSLGFYDYFKGIVAAGRSLTVEEIEKIAQGRVWTGEQAKEIGLVDSIGGLDRAITYAKSTYTKSDAVSVEHWPKTTFSLADFSGLLLSGSSLSDILSSTLQSFLTREETDQSCVEKLFCNLTQLNFDDKPHFMLAMDEKTAIELIVMGE</sequence>
<evidence type="ECO:0000313" key="8">
    <source>
        <dbReference type="Proteomes" id="UP001516023"/>
    </source>
</evidence>
<dbReference type="NCBIfam" id="TIGR00706">
    <property type="entry name" value="SppA_dom"/>
    <property type="match status" value="1"/>
</dbReference>